<dbReference type="SUPFAM" id="SSF143011">
    <property type="entry name" value="RelE-like"/>
    <property type="match status" value="1"/>
</dbReference>
<dbReference type="Proteomes" id="UP001082899">
    <property type="component" value="Unassembled WGS sequence"/>
</dbReference>
<evidence type="ECO:0000313" key="1">
    <source>
        <dbReference type="EMBL" id="MCY0386502.1"/>
    </source>
</evidence>
<dbReference type="EMBL" id="JAPMXC010000001">
    <property type="protein sequence ID" value="MCY0386502.1"/>
    <property type="molecule type" value="Genomic_DNA"/>
</dbReference>
<comment type="caution">
    <text evidence="1">The sequence shown here is derived from an EMBL/GenBank/DDBJ whole genome shotgun (WGS) entry which is preliminary data.</text>
</comment>
<reference evidence="1" key="1">
    <citation type="submission" date="2022-11" db="EMBL/GenBank/DDBJ databases">
        <title>Robbsia betulipollinis sp. nov., isolated from pollen of birch (Betula pendula).</title>
        <authorList>
            <person name="Shi H."/>
            <person name="Ambika Manirajan B."/>
            <person name="Ratering S."/>
            <person name="Geissler-Plaum R."/>
            <person name="Schnell S."/>
        </authorList>
    </citation>
    <scope>NUCLEOTIDE SEQUENCE</scope>
    <source>
        <strain evidence="1">Bb-Pol-6</strain>
    </source>
</reference>
<accession>A0ABT3ZJ84</accession>
<dbReference type="Pfam" id="PF05015">
    <property type="entry name" value="HigB-like_toxin"/>
    <property type="match status" value="1"/>
</dbReference>
<dbReference type="InterPro" id="IPR035093">
    <property type="entry name" value="RelE/ParE_toxin_dom_sf"/>
</dbReference>
<dbReference type="PANTHER" id="PTHR40266:SF2">
    <property type="entry name" value="TOXIN HIGB-1"/>
    <property type="match status" value="1"/>
</dbReference>
<keyword evidence="2" id="KW-1185">Reference proteome</keyword>
<evidence type="ECO:0000313" key="2">
    <source>
        <dbReference type="Proteomes" id="UP001082899"/>
    </source>
</evidence>
<dbReference type="Gene3D" id="3.30.2310.20">
    <property type="entry name" value="RelE-like"/>
    <property type="match status" value="1"/>
</dbReference>
<proteinExistence type="predicted"/>
<name>A0ABT3ZJ84_9BURK</name>
<dbReference type="PANTHER" id="PTHR40266">
    <property type="entry name" value="TOXIN HIGB-1"/>
    <property type="match status" value="1"/>
</dbReference>
<gene>
    <name evidence="1" type="ORF">OVY01_04450</name>
</gene>
<sequence length="92" mass="10644">MILSFRCSDTQTLFSGKRVARFVNFESVAMRKLAMLNRATVLDDLRVPPANRLELLRGDRAGTCSIRINDQFRICFRFQDGNAFEVEIVDYH</sequence>
<protein>
    <submittedName>
        <fullName evidence="1">Type II toxin-antitoxin system RelE/ParE family toxin</fullName>
    </submittedName>
</protein>
<dbReference type="InterPro" id="IPR007711">
    <property type="entry name" value="HigB-1"/>
</dbReference>
<organism evidence="1 2">
    <name type="scientific">Robbsia betulipollinis</name>
    <dbReference type="NCBI Taxonomy" id="2981849"/>
    <lineage>
        <taxon>Bacteria</taxon>
        <taxon>Pseudomonadati</taxon>
        <taxon>Pseudomonadota</taxon>
        <taxon>Betaproteobacteria</taxon>
        <taxon>Burkholderiales</taxon>
        <taxon>Burkholderiaceae</taxon>
        <taxon>Robbsia</taxon>
    </lineage>
</organism>
<dbReference type="RefSeq" id="WP_267845945.1">
    <property type="nucleotide sequence ID" value="NZ_JAPMXC010000001.1"/>
</dbReference>